<protein>
    <recommendedName>
        <fullName evidence="6">C1q domain-containing protein</fullName>
    </recommendedName>
</protein>
<dbReference type="InterPro" id="IPR001073">
    <property type="entry name" value="C1q_dom"/>
</dbReference>
<keyword evidence="5" id="KW-0732">Signal</keyword>
<organism evidence="7 8">
    <name type="scientific">Pogonophryne albipinna</name>
    <dbReference type="NCBI Taxonomy" id="1090488"/>
    <lineage>
        <taxon>Eukaryota</taxon>
        <taxon>Metazoa</taxon>
        <taxon>Chordata</taxon>
        <taxon>Craniata</taxon>
        <taxon>Vertebrata</taxon>
        <taxon>Euteleostomi</taxon>
        <taxon>Actinopterygii</taxon>
        <taxon>Neopterygii</taxon>
        <taxon>Teleostei</taxon>
        <taxon>Neoteleostei</taxon>
        <taxon>Acanthomorphata</taxon>
        <taxon>Eupercaria</taxon>
        <taxon>Perciformes</taxon>
        <taxon>Notothenioidei</taxon>
        <taxon>Pogonophryne</taxon>
    </lineage>
</organism>
<dbReference type="InterPro" id="IPR050392">
    <property type="entry name" value="Collagen/C1q_domain"/>
</dbReference>
<dbReference type="PROSITE" id="PS50871">
    <property type="entry name" value="C1Q"/>
    <property type="match status" value="1"/>
</dbReference>
<dbReference type="Proteomes" id="UP001219934">
    <property type="component" value="Unassembled WGS sequence"/>
</dbReference>
<feature type="domain" description="C1q" evidence="6">
    <location>
        <begin position="218"/>
        <end position="310"/>
    </location>
</feature>
<feature type="chain" id="PRO_5042177033" description="C1q domain-containing protein" evidence="5">
    <location>
        <begin position="22"/>
        <end position="310"/>
    </location>
</feature>
<evidence type="ECO:0000256" key="2">
    <source>
        <dbReference type="ARBA" id="ARBA00022525"/>
    </source>
</evidence>
<dbReference type="GO" id="GO:0005581">
    <property type="term" value="C:collagen trimer"/>
    <property type="evidence" value="ECO:0007669"/>
    <property type="project" value="UniProtKB-KW"/>
</dbReference>
<keyword evidence="2" id="KW-0964">Secreted</keyword>
<keyword evidence="8" id="KW-1185">Reference proteome</keyword>
<accession>A0AAD6AHL4</accession>
<evidence type="ECO:0000313" key="7">
    <source>
        <dbReference type="EMBL" id="KAJ4925293.1"/>
    </source>
</evidence>
<keyword evidence="3" id="KW-0272">Extracellular matrix</keyword>
<reference evidence="7" key="1">
    <citation type="submission" date="2022-11" db="EMBL/GenBank/DDBJ databases">
        <title>Chromosome-level genome of Pogonophryne albipinna.</title>
        <authorList>
            <person name="Jo E."/>
        </authorList>
    </citation>
    <scope>NUCLEOTIDE SEQUENCE</scope>
    <source>
        <strain evidence="7">SGF0006</strain>
        <tissue evidence="7">Muscle</tissue>
    </source>
</reference>
<name>A0AAD6AHL4_9TELE</name>
<sequence length="310" mass="34508">MRRAAVFLALLLCLLWTGAQGEDGGGTGKKEGEFDIQGVKAAHDQSSSQTQMSTDVWAELKEIRDMAIEHRIKIQRLEQDNTALEAKMSSSEKEVGELQRENTDLQARVTASENKSTALEANMSFSENEVQELKIETLQVTLEARMSSSENEVEEVKRVNADLLARVTASENKSTALEARMSSSEKEVEELQRENAAGLTDSGSVGPFKTDITLKFSIFTAPVRGVYYFRFNVWGSKSSIWTGVELHHNDKMKMRLYDYNDGGGYVSASNAILLQLEKGDVVYIVLPSNHAVFDDSLNRILFSGFLLYAQ</sequence>
<evidence type="ECO:0000256" key="1">
    <source>
        <dbReference type="ARBA" id="ARBA00004498"/>
    </source>
</evidence>
<evidence type="ECO:0000313" key="8">
    <source>
        <dbReference type="Proteomes" id="UP001219934"/>
    </source>
</evidence>
<evidence type="ECO:0000256" key="5">
    <source>
        <dbReference type="SAM" id="SignalP"/>
    </source>
</evidence>
<comment type="caution">
    <text evidence="7">The sequence shown here is derived from an EMBL/GenBank/DDBJ whole genome shotgun (WGS) entry which is preliminary data.</text>
</comment>
<evidence type="ECO:0000259" key="6">
    <source>
        <dbReference type="PROSITE" id="PS50871"/>
    </source>
</evidence>
<dbReference type="Pfam" id="PF00386">
    <property type="entry name" value="C1q"/>
    <property type="match status" value="1"/>
</dbReference>
<dbReference type="PANTHER" id="PTHR15427:SF33">
    <property type="entry name" value="COLLAGEN IV NC1 DOMAIN-CONTAINING PROTEIN"/>
    <property type="match status" value="1"/>
</dbReference>
<feature type="coiled-coil region" evidence="4">
    <location>
        <begin position="60"/>
        <end position="194"/>
    </location>
</feature>
<evidence type="ECO:0000256" key="4">
    <source>
        <dbReference type="SAM" id="Coils"/>
    </source>
</evidence>
<keyword evidence="4" id="KW-0175">Coiled coil</keyword>
<feature type="signal peptide" evidence="5">
    <location>
        <begin position="1"/>
        <end position="21"/>
    </location>
</feature>
<dbReference type="SUPFAM" id="SSF49842">
    <property type="entry name" value="TNF-like"/>
    <property type="match status" value="1"/>
</dbReference>
<evidence type="ECO:0000256" key="3">
    <source>
        <dbReference type="ARBA" id="ARBA00022530"/>
    </source>
</evidence>
<dbReference type="PANTHER" id="PTHR15427">
    <property type="entry name" value="EMILIN ELASTIN MICROFIBRIL INTERFACE-LOCATED PROTEIN ELASTIN MICROFIBRIL INTERFACER"/>
    <property type="match status" value="1"/>
</dbReference>
<dbReference type="Gene3D" id="2.60.120.40">
    <property type="match status" value="1"/>
</dbReference>
<gene>
    <name evidence="7" type="ORF">JOQ06_018028</name>
</gene>
<dbReference type="PRINTS" id="PR00007">
    <property type="entry name" value="COMPLEMNTC1Q"/>
</dbReference>
<dbReference type="AlphaFoldDB" id="A0AAD6AHL4"/>
<dbReference type="EMBL" id="JAPTMU010000021">
    <property type="protein sequence ID" value="KAJ4925293.1"/>
    <property type="molecule type" value="Genomic_DNA"/>
</dbReference>
<dbReference type="InterPro" id="IPR008983">
    <property type="entry name" value="Tumour_necrosis_fac-like_dom"/>
</dbReference>
<dbReference type="SMART" id="SM00110">
    <property type="entry name" value="C1Q"/>
    <property type="match status" value="1"/>
</dbReference>
<dbReference type="Gene3D" id="1.20.5.340">
    <property type="match status" value="1"/>
</dbReference>
<comment type="subcellular location">
    <subcellularLocation>
        <location evidence="1">Secreted</location>
        <location evidence="1">Extracellular space</location>
        <location evidence="1">Extracellular matrix</location>
    </subcellularLocation>
</comment>
<proteinExistence type="predicted"/>